<sequence length="163" mass="17631">MTTLTVLKFEESDGAEKALEVIEDLNKQQLITLHDAAIVSWPEGKKKPKTEQLTSMTGAGALSGAFWGMLFGILFFVPFLGMAFGAAMGALAGSMADVGISDDFIKSVRSKVTEGTSALFLMTSGAVMDKVVDAMKDHKFELIASNLTKEQEEKLREAFAEEE</sequence>
<gene>
    <name evidence="2" type="ORF">HWN40_11155</name>
</gene>
<evidence type="ECO:0000313" key="2">
    <source>
        <dbReference type="EMBL" id="QLC51342.1"/>
    </source>
</evidence>
<dbReference type="EMBL" id="CP058215">
    <property type="protein sequence ID" value="QLC51342.1"/>
    <property type="molecule type" value="Genomic_DNA"/>
</dbReference>
<protein>
    <submittedName>
        <fullName evidence="2">DUF1269 domain-containing protein</fullName>
    </submittedName>
</protein>
<dbReference type="Proteomes" id="UP000509594">
    <property type="component" value="Chromosome"/>
</dbReference>
<dbReference type="OrthoDB" id="201668at2157"/>
<feature type="transmembrane region" description="Helical" evidence="1">
    <location>
        <begin position="65"/>
        <end position="91"/>
    </location>
</feature>
<organism evidence="2 3">
    <name type="scientific">Methanolobus zinderi</name>
    <dbReference type="NCBI Taxonomy" id="536044"/>
    <lineage>
        <taxon>Archaea</taxon>
        <taxon>Methanobacteriati</taxon>
        <taxon>Methanobacteriota</taxon>
        <taxon>Stenosarchaea group</taxon>
        <taxon>Methanomicrobia</taxon>
        <taxon>Methanosarcinales</taxon>
        <taxon>Methanosarcinaceae</taxon>
        <taxon>Methanolobus</taxon>
    </lineage>
</organism>
<keyword evidence="3" id="KW-1185">Reference proteome</keyword>
<evidence type="ECO:0000256" key="1">
    <source>
        <dbReference type="SAM" id="Phobius"/>
    </source>
</evidence>
<dbReference type="InterPro" id="IPR009200">
    <property type="entry name" value="DUF1269_membrane"/>
</dbReference>
<accession>A0A7D5IAX3</accession>
<keyword evidence="1" id="KW-1133">Transmembrane helix</keyword>
<keyword evidence="1" id="KW-0472">Membrane</keyword>
<proteinExistence type="predicted"/>
<keyword evidence="1" id="KW-0812">Transmembrane</keyword>
<evidence type="ECO:0000313" key="3">
    <source>
        <dbReference type="Proteomes" id="UP000509594"/>
    </source>
</evidence>
<dbReference type="Pfam" id="PF06897">
    <property type="entry name" value="DUF1269"/>
    <property type="match status" value="1"/>
</dbReference>
<dbReference type="KEGG" id="mzi:HWN40_11155"/>
<name>A0A7D5IAX3_9EURY</name>
<dbReference type="AlphaFoldDB" id="A0A7D5IAX3"/>
<reference evidence="2 3" key="1">
    <citation type="submission" date="2020-06" db="EMBL/GenBank/DDBJ databases">
        <title>Methanolobus halotolerans sp. nov., isolated from a saline lake Tus in Siberia.</title>
        <authorList>
            <person name="Shen Y."/>
            <person name="Chen S.-C."/>
            <person name="Lai M.-C."/>
            <person name="Huang H.-H."/>
            <person name="Chiu H.-H."/>
            <person name="Tang S.-L."/>
            <person name="Rogozin D.Y."/>
            <person name="Degermendzhy A.G."/>
        </authorList>
    </citation>
    <scope>NUCLEOTIDE SEQUENCE [LARGE SCALE GENOMIC DNA]</scope>
    <source>
        <strain evidence="2 3">DSM 21339</strain>
    </source>
</reference>